<sequence>MICTQWVSFAIAELRTVSVMHPQGYPIEAVQMQGMGYGGLPGQPGVVQHTAVNITAGQQVITESPKDHIIWSLFSFVYANPFCLGLAALIYSIKARDRKMVGDVDGARHYGSTARCLNITATVIAVTGFLISIITLSVIAAQATSHYSYSYNRY</sequence>
<accession>A0A669EMN1</accession>
<dbReference type="AlphaFoldDB" id="A0A669EMN1"/>
<reference evidence="8" key="1">
    <citation type="submission" date="2012-01" db="EMBL/GenBank/DDBJ databases">
        <title>The Genome Sequence of Oreochromis niloticus (Nile Tilapia).</title>
        <authorList>
            <consortium name="Broad Institute Genome Assembly Team"/>
            <consortium name="Broad Institute Sequencing Platform"/>
            <person name="Di Palma F."/>
            <person name="Johnson J."/>
            <person name="Lander E.S."/>
            <person name="Lindblad-Toh K."/>
        </authorList>
    </citation>
    <scope>NUCLEOTIDE SEQUENCE [LARGE SCALE GENOMIC DNA]</scope>
</reference>
<dbReference type="InParanoid" id="A0A669EMN1"/>
<protein>
    <submittedName>
        <fullName evidence="7">Uncharacterized protein</fullName>
    </submittedName>
</protein>
<dbReference type="KEGG" id="onl:109202927"/>
<reference evidence="7" key="2">
    <citation type="submission" date="2025-08" db="UniProtKB">
        <authorList>
            <consortium name="Ensembl"/>
        </authorList>
    </citation>
    <scope>IDENTIFICATION</scope>
</reference>
<keyword evidence="5 6" id="KW-0472">Membrane</keyword>
<dbReference type="InterPro" id="IPR007593">
    <property type="entry name" value="CD225/Dispanin_fam"/>
</dbReference>
<evidence type="ECO:0000313" key="8">
    <source>
        <dbReference type="Proteomes" id="UP000005207"/>
    </source>
</evidence>
<evidence type="ECO:0000256" key="3">
    <source>
        <dbReference type="ARBA" id="ARBA00022692"/>
    </source>
</evidence>
<organism evidence="7 8">
    <name type="scientific">Oreochromis niloticus</name>
    <name type="common">Nile tilapia</name>
    <name type="synonym">Tilapia nilotica</name>
    <dbReference type="NCBI Taxonomy" id="8128"/>
    <lineage>
        <taxon>Eukaryota</taxon>
        <taxon>Metazoa</taxon>
        <taxon>Chordata</taxon>
        <taxon>Craniata</taxon>
        <taxon>Vertebrata</taxon>
        <taxon>Euteleostomi</taxon>
        <taxon>Actinopterygii</taxon>
        <taxon>Neopterygii</taxon>
        <taxon>Teleostei</taxon>
        <taxon>Neoteleostei</taxon>
        <taxon>Acanthomorphata</taxon>
        <taxon>Ovalentaria</taxon>
        <taxon>Cichlomorphae</taxon>
        <taxon>Cichliformes</taxon>
        <taxon>Cichlidae</taxon>
        <taxon>African cichlids</taxon>
        <taxon>Pseudocrenilabrinae</taxon>
        <taxon>Oreochromini</taxon>
        <taxon>Oreochromis</taxon>
    </lineage>
</organism>
<reference evidence="7" key="3">
    <citation type="submission" date="2025-09" db="UniProtKB">
        <authorList>
            <consortium name="Ensembl"/>
        </authorList>
    </citation>
    <scope>IDENTIFICATION</scope>
</reference>
<evidence type="ECO:0000256" key="2">
    <source>
        <dbReference type="ARBA" id="ARBA00006843"/>
    </source>
</evidence>
<dbReference type="GeneID" id="109202927"/>
<dbReference type="InterPro" id="IPR051517">
    <property type="entry name" value="IFITM_antiviral_protein"/>
</dbReference>
<keyword evidence="8" id="KW-1185">Reference proteome</keyword>
<dbReference type="PANTHER" id="PTHR13999">
    <property type="entry name" value="INTERFERON INDUCIBLE TRANSMEMBRANE PROTEIN"/>
    <property type="match status" value="1"/>
</dbReference>
<dbReference type="Proteomes" id="UP000005207">
    <property type="component" value="Linkage group LG7"/>
</dbReference>
<dbReference type="GeneTree" id="ENSGT00950000182857"/>
<evidence type="ECO:0000256" key="4">
    <source>
        <dbReference type="ARBA" id="ARBA00022989"/>
    </source>
</evidence>
<gene>
    <name evidence="7" type="primary">LOC109202927</name>
</gene>
<dbReference type="Ensembl" id="ENSONIT00000036905.1">
    <property type="protein sequence ID" value="ENSONIP00000072356.1"/>
    <property type="gene ID" value="ENSONIG00000033843.1"/>
</dbReference>
<name>A0A669EMN1_ORENI</name>
<evidence type="ECO:0000256" key="1">
    <source>
        <dbReference type="ARBA" id="ARBA00004370"/>
    </source>
</evidence>
<evidence type="ECO:0000256" key="6">
    <source>
        <dbReference type="SAM" id="Phobius"/>
    </source>
</evidence>
<dbReference type="FunCoup" id="A0A669EMN1">
    <property type="interactions" value="25"/>
</dbReference>
<dbReference type="PANTHER" id="PTHR13999:SF31">
    <property type="entry name" value="IFITM1-RELATED"/>
    <property type="match status" value="1"/>
</dbReference>
<dbReference type="GO" id="GO:0005886">
    <property type="term" value="C:plasma membrane"/>
    <property type="evidence" value="ECO:0007669"/>
    <property type="project" value="TreeGrafter"/>
</dbReference>
<feature type="transmembrane region" description="Helical" evidence="6">
    <location>
        <begin position="116"/>
        <end position="141"/>
    </location>
</feature>
<keyword evidence="3 6" id="KW-0812">Transmembrane</keyword>
<comment type="subcellular location">
    <subcellularLocation>
        <location evidence="1">Membrane</location>
    </subcellularLocation>
</comment>
<dbReference type="OrthoDB" id="9906841at2759"/>
<evidence type="ECO:0000256" key="5">
    <source>
        <dbReference type="ARBA" id="ARBA00023136"/>
    </source>
</evidence>
<proteinExistence type="inferred from homology"/>
<comment type="similarity">
    <text evidence="2">Belongs to the CD225/Dispanin family.</text>
</comment>
<feature type="transmembrane region" description="Helical" evidence="6">
    <location>
        <begin position="69"/>
        <end position="91"/>
    </location>
</feature>
<keyword evidence="4 6" id="KW-1133">Transmembrane helix</keyword>
<dbReference type="Pfam" id="PF04505">
    <property type="entry name" value="CD225"/>
    <property type="match status" value="1"/>
</dbReference>
<evidence type="ECO:0000313" key="7">
    <source>
        <dbReference type="Ensembl" id="ENSONIP00000072356.1"/>
    </source>
</evidence>